<dbReference type="AlphaFoldDB" id="A0A9Q2IXD5"/>
<accession>A0A9Q2IXD5</accession>
<dbReference type="GeneID" id="81475603"/>
<dbReference type="RefSeq" id="WP_194258170.1">
    <property type="nucleotide sequence ID" value="NZ_JABCQN010000007.1"/>
</dbReference>
<dbReference type="EMBL" id="JABCQN010000007">
    <property type="protein sequence ID" value="MBF0871742.1"/>
    <property type="molecule type" value="Genomic_DNA"/>
</dbReference>
<evidence type="ECO:0000313" key="1">
    <source>
        <dbReference type="EMBL" id="MBF0871742.1"/>
    </source>
</evidence>
<name>A0A9Q2IXD5_GLUJA</name>
<gene>
    <name evidence="1" type="ORF">HKD32_12920</name>
</gene>
<reference evidence="1" key="2">
    <citation type="submission" date="2020-11" db="EMBL/GenBank/DDBJ databases">
        <title>Description of novel Gluconobacter species.</title>
        <authorList>
            <person name="Cleenwerck I."/>
            <person name="Cnockaert M."/>
            <person name="Borremans W."/>
            <person name="Wieme A.D."/>
            <person name="De Vuyst L."/>
            <person name="Vandamme P."/>
        </authorList>
    </citation>
    <scope>NUCLEOTIDE SEQUENCE</scope>
    <source>
        <strain evidence="1">R71697</strain>
    </source>
</reference>
<organism evidence="1 2">
    <name type="scientific">Gluconobacter japonicus</name>
    <dbReference type="NCBI Taxonomy" id="376620"/>
    <lineage>
        <taxon>Bacteria</taxon>
        <taxon>Pseudomonadati</taxon>
        <taxon>Pseudomonadota</taxon>
        <taxon>Alphaproteobacteria</taxon>
        <taxon>Acetobacterales</taxon>
        <taxon>Acetobacteraceae</taxon>
        <taxon>Gluconobacter</taxon>
    </lineage>
</organism>
<evidence type="ECO:0000313" key="2">
    <source>
        <dbReference type="Proteomes" id="UP000661006"/>
    </source>
</evidence>
<proteinExistence type="predicted"/>
<sequence>MIDRQLQVRILWDGVENSIISLKKFEIDSHRYEGCDTAVLTFVRNNVAENGPALWFEQSILNSPWVSVEIRDLKENNAAWTMIFYGLVDHVRVFSQNSVVEMECRDALARLIDLRMQDSWLNHTGADLLSVLAKASGLGARVSFPAHMPDHMLGQFWQIEHKRGCFLSQHRFQTAADLAFSVAREALCDLYADGSNLVCEPIQSSYQNQDFIDVRGMVFDTDFARDLQLLSGIIVHLASWDSRQRNSTHLYYDGKTFSESAPVTEKTLHTFRVPGRRMEDLRRLARGKYERIAAHAVCARVSMPGLIGLGPRQFMRVVVGQTEEILGVDQVISRFSLEEGFVQHVVLRRRGGQT</sequence>
<comment type="caution">
    <text evidence="1">The sequence shown here is derived from an EMBL/GenBank/DDBJ whole genome shotgun (WGS) entry which is preliminary data.</text>
</comment>
<dbReference type="Proteomes" id="UP000661006">
    <property type="component" value="Unassembled WGS sequence"/>
</dbReference>
<reference evidence="1" key="1">
    <citation type="submission" date="2020-04" db="EMBL/GenBank/DDBJ databases">
        <authorList>
            <person name="Sombolestani A."/>
        </authorList>
    </citation>
    <scope>NUCLEOTIDE SEQUENCE</scope>
    <source>
        <strain evidence="1">R71697</strain>
    </source>
</reference>
<evidence type="ECO:0008006" key="3">
    <source>
        <dbReference type="Google" id="ProtNLM"/>
    </source>
</evidence>
<protein>
    <recommendedName>
        <fullName evidence="3">Phage protein</fullName>
    </recommendedName>
</protein>
<dbReference type="SUPFAM" id="SSF69279">
    <property type="entry name" value="Phage tail proteins"/>
    <property type="match status" value="1"/>
</dbReference>